<reference evidence="2 3" key="1">
    <citation type="submission" date="2017-10" db="EMBL/GenBank/DDBJ databases">
        <title>Draft genome sequence of cellulolytic Actinomyces sp CtC72 isolated from cattle rumen fluid.</title>
        <authorList>
            <person name="Joshi A.J."/>
            <person name="Vasudevan G."/>
            <person name="Lanjekar V.B."/>
            <person name="Hivarkar S."/>
            <person name="Engineer A."/>
            <person name="Pore S.D."/>
            <person name="Dhakephalkar P.K."/>
            <person name="Dagar S."/>
        </authorList>
    </citation>
    <scope>NUCLEOTIDE SEQUENCE [LARGE SCALE GENOMIC DNA]</scope>
    <source>
        <strain evidence="3">CtC72</strain>
    </source>
</reference>
<dbReference type="Proteomes" id="UP000194577">
    <property type="component" value="Unassembled WGS sequence"/>
</dbReference>
<name>A0ABX4MAP4_9ACTO</name>
<feature type="compositionally biased region" description="Polar residues" evidence="1">
    <location>
        <begin position="294"/>
        <end position="313"/>
    </location>
</feature>
<evidence type="ECO:0000313" key="3">
    <source>
        <dbReference type="Proteomes" id="UP000194577"/>
    </source>
</evidence>
<keyword evidence="3" id="KW-1185">Reference proteome</keyword>
<sequence length="313" mass="34258">MALVSALVVALVLTIGGVTLFIRSRGTDGPWSRAWVDGFEEAWSLEAPTNSYGKTLSTASLEDRLVRVASTSSTATITVYDISGDDPEQLWETTQDVTDTVVWPALWDRQIIIENTFIDIDSQARSDAPWDADASVTIMSNGAVACVDTTCQFWSSPSQKLWETEFPTDAAVEMWYSLADDYSIVSSIEYEDFFVVDLKTGNMNRLDGEKYALPYKLNDGWLTYEGDGSTEPPLFTCTSSTAPPVIHSNPTTGTTSPSILGRQRLSLGSRLGCGWKTSTSLGLPPPIRSRRQTRTANQSPSTVMTSHSARPMP</sequence>
<evidence type="ECO:0000256" key="1">
    <source>
        <dbReference type="SAM" id="MobiDB-lite"/>
    </source>
</evidence>
<organism evidence="2 3">
    <name type="scientific">Actinomyces ruminis</name>
    <dbReference type="NCBI Taxonomy" id="1937003"/>
    <lineage>
        <taxon>Bacteria</taxon>
        <taxon>Bacillati</taxon>
        <taxon>Actinomycetota</taxon>
        <taxon>Actinomycetes</taxon>
        <taxon>Actinomycetales</taxon>
        <taxon>Actinomycetaceae</taxon>
        <taxon>Actinomyces</taxon>
    </lineage>
</organism>
<protein>
    <submittedName>
        <fullName evidence="2">Uncharacterized protein</fullName>
    </submittedName>
</protein>
<proteinExistence type="predicted"/>
<gene>
    <name evidence="2" type="ORF">BW737_008190</name>
</gene>
<feature type="region of interest" description="Disordered" evidence="1">
    <location>
        <begin position="276"/>
        <end position="313"/>
    </location>
</feature>
<evidence type="ECO:0000313" key="2">
    <source>
        <dbReference type="EMBL" id="PHP52493.1"/>
    </source>
</evidence>
<dbReference type="EMBL" id="MTPX02000042">
    <property type="protein sequence ID" value="PHP52493.1"/>
    <property type="molecule type" value="Genomic_DNA"/>
</dbReference>
<comment type="caution">
    <text evidence="2">The sequence shown here is derived from an EMBL/GenBank/DDBJ whole genome shotgun (WGS) entry which is preliminary data.</text>
</comment>
<accession>A0ABX4MAP4</accession>